<evidence type="ECO:0000259" key="5">
    <source>
        <dbReference type="PROSITE" id="PS50089"/>
    </source>
</evidence>
<dbReference type="SMART" id="SM00504">
    <property type="entry name" value="Ubox"/>
    <property type="match status" value="1"/>
</dbReference>
<keyword evidence="7" id="KW-1185">Reference proteome</keyword>
<dbReference type="EMBL" id="JASSZA010000009">
    <property type="protein sequence ID" value="KAK2101730.1"/>
    <property type="molecule type" value="Genomic_DNA"/>
</dbReference>
<dbReference type="InterPro" id="IPR013083">
    <property type="entry name" value="Znf_RING/FYVE/PHD"/>
</dbReference>
<dbReference type="PANTHER" id="PTHR10131">
    <property type="entry name" value="TNF RECEPTOR ASSOCIATED FACTOR"/>
    <property type="match status" value="1"/>
</dbReference>
<dbReference type="PROSITE" id="PS00518">
    <property type="entry name" value="ZF_RING_1"/>
    <property type="match status" value="1"/>
</dbReference>
<evidence type="ECO:0000313" key="7">
    <source>
        <dbReference type="Proteomes" id="UP001266305"/>
    </source>
</evidence>
<keyword evidence="1" id="KW-0479">Metal-binding</keyword>
<name>A0ABQ9UYB2_SAGOE</name>
<dbReference type="InterPro" id="IPR001841">
    <property type="entry name" value="Znf_RING"/>
</dbReference>
<evidence type="ECO:0000256" key="2">
    <source>
        <dbReference type="ARBA" id="ARBA00022771"/>
    </source>
</evidence>
<evidence type="ECO:0000256" key="1">
    <source>
        <dbReference type="ARBA" id="ARBA00022723"/>
    </source>
</evidence>
<dbReference type="PROSITE" id="PS50089">
    <property type="entry name" value="ZF_RING_2"/>
    <property type="match status" value="1"/>
</dbReference>
<evidence type="ECO:0000313" key="6">
    <source>
        <dbReference type="EMBL" id="KAK2101730.1"/>
    </source>
</evidence>
<dbReference type="SUPFAM" id="SSF57850">
    <property type="entry name" value="RING/U-box"/>
    <property type="match status" value="1"/>
</dbReference>
<dbReference type="PANTHER" id="PTHR10131:SF157">
    <property type="entry name" value="RECEPTOR-ASSOCIATED FACTOR, PUTATIVE-RELATED"/>
    <property type="match status" value="1"/>
</dbReference>
<dbReference type="CDD" id="cd16719">
    <property type="entry name" value="RING-HC_LNX4"/>
    <property type="match status" value="1"/>
</dbReference>
<feature type="domain" description="RING-type" evidence="5">
    <location>
        <begin position="18"/>
        <end position="54"/>
    </location>
</feature>
<reference evidence="6 7" key="1">
    <citation type="submission" date="2023-05" db="EMBL/GenBank/DDBJ databases">
        <title>B98-5 Cell Line De Novo Hybrid Assembly: An Optical Mapping Approach.</title>
        <authorList>
            <person name="Kananen K."/>
            <person name="Auerbach J.A."/>
            <person name="Kautto E."/>
            <person name="Blachly J.S."/>
        </authorList>
    </citation>
    <scope>NUCLEOTIDE SEQUENCE [LARGE SCALE GENOMIC DNA]</scope>
    <source>
        <strain evidence="6">B95-8</strain>
        <tissue evidence="6">Cell line</tissue>
    </source>
</reference>
<accession>A0ABQ9UYB2</accession>
<protein>
    <submittedName>
        <fullName evidence="6">PDZ domain-containing RING finger protein 4</fullName>
    </submittedName>
</protein>
<comment type="caution">
    <text evidence="6">The sequence shown here is derived from an EMBL/GenBank/DDBJ whole genome shotgun (WGS) entry which is preliminary data.</text>
</comment>
<evidence type="ECO:0000256" key="4">
    <source>
        <dbReference type="PROSITE-ProRule" id="PRU00175"/>
    </source>
</evidence>
<dbReference type="SMART" id="SM00184">
    <property type="entry name" value="RING"/>
    <property type="match status" value="1"/>
</dbReference>
<dbReference type="Pfam" id="PF13923">
    <property type="entry name" value="zf-C3HC4_2"/>
    <property type="match status" value="1"/>
</dbReference>
<sequence length="266" mass="29304">MGFALERFAEAVDPAFECKLCGQVLEEPLCTPCGHVFCASCLLPWAVRRRRCPLQCQPLAPRELYRVLPLRSLIQKLRVQCDYRSRGCGHSAHVELCDFRPARHLRSRGGCASGPKSGEVPAREGCGPAPGAGWGGGARAGPPGGLCGRGRGPRPRKALLAQLWARQGEVQLTARKYQEKFTQYMAHICNFVGDLAFLASGSRYRYGERKVRGWGGGCVCDLESPVREPSSVVRPALRAPRQRLFPFFVEAAGPERHSWTAPFQTE</sequence>
<dbReference type="Proteomes" id="UP001266305">
    <property type="component" value="Unassembled WGS sequence"/>
</dbReference>
<keyword evidence="3" id="KW-0862">Zinc</keyword>
<organism evidence="6 7">
    <name type="scientific">Saguinus oedipus</name>
    <name type="common">Cotton-top tamarin</name>
    <name type="synonym">Oedipomidas oedipus</name>
    <dbReference type="NCBI Taxonomy" id="9490"/>
    <lineage>
        <taxon>Eukaryota</taxon>
        <taxon>Metazoa</taxon>
        <taxon>Chordata</taxon>
        <taxon>Craniata</taxon>
        <taxon>Vertebrata</taxon>
        <taxon>Euteleostomi</taxon>
        <taxon>Mammalia</taxon>
        <taxon>Eutheria</taxon>
        <taxon>Euarchontoglires</taxon>
        <taxon>Primates</taxon>
        <taxon>Haplorrhini</taxon>
        <taxon>Platyrrhini</taxon>
        <taxon>Cebidae</taxon>
        <taxon>Callitrichinae</taxon>
        <taxon>Saguinus</taxon>
    </lineage>
</organism>
<keyword evidence="2 4" id="KW-0863">Zinc-finger</keyword>
<dbReference type="Gene3D" id="3.30.40.10">
    <property type="entry name" value="Zinc/RING finger domain, C3HC4 (zinc finger)"/>
    <property type="match status" value="1"/>
</dbReference>
<dbReference type="InterPro" id="IPR017907">
    <property type="entry name" value="Znf_RING_CS"/>
</dbReference>
<dbReference type="InterPro" id="IPR003613">
    <property type="entry name" value="Ubox_domain"/>
</dbReference>
<evidence type="ECO:0000256" key="3">
    <source>
        <dbReference type="ARBA" id="ARBA00022833"/>
    </source>
</evidence>
<proteinExistence type="predicted"/>
<gene>
    <name evidence="6" type="primary">PDZRN4_2</name>
    <name evidence="6" type="ORF">P7K49_019396</name>
</gene>